<dbReference type="HOGENOM" id="CLU_100183_0_0_6"/>
<accession>A0A090AN42</accession>
<gene>
    <name evidence="2" type="ORF">THII_3175</name>
</gene>
<dbReference type="InterPro" id="IPR012296">
    <property type="entry name" value="Nuclease_put_TT1808"/>
</dbReference>
<organism evidence="2 3">
    <name type="scientific">Thioploca ingrica</name>
    <dbReference type="NCBI Taxonomy" id="40754"/>
    <lineage>
        <taxon>Bacteria</taxon>
        <taxon>Pseudomonadati</taxon>
        <taxon>Pseudomonadota</taxon>
        <taxon>Gammaproteobacteria</taxon>
        <taxon>Thiotrichales</taxon>
        <taxon>Thiotrichaceae</taxon>
        <taxon>Thioploca</taxon>
    </lineage>
</organism>
<dbReference type="AlphaFoldDB" id="A0A090AN42"/>
<dbReference type="PANTHER" id="PTHR35400:SF3">
    <property type="entry name" value="SLL1072 PROTEIN"/>
    <property type="match status" value="1"/>
</dbReference>
<protein>
    <recommendedName>
        <fullName evidence="1">Putative restriction endonuclease domain-containing protein</fullName>
    </recommendedName>
</protein>
<dbReference type="EMBL" id="AP014633">
    <property type="protein sequence ID" value="BAP57472.1"/>
    <property type="molecule type" value="Genomic_DNA"/>
</dbReference>
<dbReference type="CDD" id="cd06260">
    <property type="entry name" value="DUF820-like"/>
    <property type="match status" value="1"/>
</dbReference>
<dbReference type="InterPro" id="IPR011335">
    <property type="entry name" value="Restrct_endonuc-II-like"/>
</dbReference>
<evidence type="ECO:0000313" key="2">
    <source>
        <dbReference type="EMBL" id="BAP57472.1"/>
    </source>
</evidence>
<dbReference type="Proteomes" id="UP000031623">
    <property type="component" value="Chromosome"/>
</dbReference>
<dbReference type="PANTHER" id="PTHR35400">
    <property type="entry name" value="SLR1083 PROTEIN"/>
    <property type="match status" value="1"/>
</dbReference>
<keyword evidence="3" id="KW-1185">Reference proteome</keyword>
<dbReference type="KEGG" id="tig:THII_3175"/>
<sequence>MFRLPPLESGDKLTRPQFEQRYHAMPHNNQKAELIEGIVYMSSPLRYDVHGQPHALIMAWLSVYWVATPGVELADNTTVHLDLDNELQPDALLRIENGQSRISDDGYVEGAPELIVEIAASSASIDLHDKLKIYRRHGVQEYIVWPVYDKQLKWFRLKEGKYEPVWPDETGTIHSQVFPGLHLAVNALLSKEKMSVITTLQKGLATPEHKAFVEHLSQTG</sequence>
<dbReference type="OrthoDB" id="9799703at2"/>
<dbReference type="STRING" id="40754.THII_3175"/>
<dbReference type="SUPFAM" id="SSF52980">
    <property type="entry name" value="Restriction endonuclease-like"/>
    <property type="match status" value="1"/>
</dbReference>
<evidence type="ECO:0000259" key="1">
    <source>
        <dbReference type="Pfam" id="PF05685"/>
    </source>
</evidence>
<dbReference type="Gene3D" id="3.90.1570.10">
    <property type="entry name" value="tt1808, chain A"/>
    <property type="match status" value="1"/>
</dbReference>
<reference evidence="2" key="1">
    <citation type="journal article" date="2014" name="ISME J.">
        <title>Ecophysiology of Thioploca ingrica as revealed by the complete genome sequence supplemented with proteomic evidence.</title>
        <authorList>
            <person name="Kojima H."/>
            <person name="Ogura Y."/>
            <person name="Yamamoto N."/>
            <person name="Togashi T."/>
            <person name="Mori H."/>
            <person name="Watanabe T."/>
            <person name="Nemoto F."/>
            <person name="Kurokawa K."/>
            <person name="Hayashi T."/>
            <person name="Fukui M."/>
        </authorList>
    </citation>
    <scope>NUCLEOTIDE SEQUENCE [LARGE SCALE GENOMIC DNA]</scope>
</reference>
<feature type="domain" description="Putative restriction endonuclease" evidence="1">
    <location>
        <begin position="20"/>
        <end position="185"/>
    </location>
</feature>
<proteinExistence type="predicted"/>
<name>A0A090AN42_9GAMM</name>
<dbReference type="InterPro" id="IPR008538">
    <property type="entry name" value="Uma2"/>
</dbReference>
<dbReference type="Pfam" id="PF05685">
    <property type="entry name" value="Uma2"/>
    <property type="match status" value="1"/>
</dbReference>
<evidence type="ECO:0000313" key="3">
    <source>
        <dbReference type="Proteomes" id="UP000031623"/>
    </source>
</evidence>